<dbReference type="PANTHER" id="PTHR11533:SF174">
    <property type="entry name" value="PUROMYCIN-SENSITIVE AMINOPEPTIDASE-RELATED"/>
    <property type="match status" value="1"/>
</dbReference>
<dbReference type="GO" id="GO:0016285">
    <property type="term" value="F:alanyl aminopeptidase activity"/>
    <property type="evidence" value="ECO:0007669"/>
    <property type="project" value="UniProtKB-EC"/>
</dbReference>
<dbReference type="Gene3D" id="2.60.40.1730">
    <property type="entry name" value="tricorn interacting facor f3 domain"/>
    <property type="match status" value="1"/>
</dbReference>
<dbReference type="GO" id="GO:0042277">
    <property type="term" value="F:peptide binding"/>
    <property type="evidence" value="ECO:0007669"/>
    <property type="project" value="TreeGrafter"/>
</dbReference>
<dbReference type="InterPro" id="IPR014782">
    <property type="entry name" value="Peptidase_M1_dom"/>
</dbReference>
<dbReference type="InterPro" id="IPR050344">
    <property type="entry name" value="Peptidase_M1_aminopeptidases"/>
</dbReference>
<dbReference type="PRINTS" id="PR00756">
    <property type="entry name" value="ALADIPTASE"/>
</dbReference>
<dbReference type="EMBL" id="VLLL01000003">
    <property type="protein sequence ID" value="TWJ16892.1"/>
    <property type="molecule type" value="Genomic_DNA"/>
</dbReference>
<proteinExistence type="inferred from homology"/>
<evidence type="ECO:0000256" key="4">
    <source>
        <dbReference type="ARBA" id="ARBA00012564"/>
    </source>
</evidence>
<evidence type="ECO:0000256" key="2">
    <source>
        <dbReference type="ARBA" id="ARBA00001947"/>
    </source>
</evidence>
<dbReference type="Gene3D" id="1.10.390.10">
    <property type="entry name" value="Neutral Protease Domain 2"/>
    <property type="match status" value="1"/>
</dbReference>
<dbReference type="EC" id="3.4.11.2" evidence="4"/>
<dbReference type="InterPro" id="IPR012778">
    <property type="entry name" value="Pept_M1_aminopeptidase"/>
</dbReference>
<keyword evidence="17" id="KW-1185">Reference proteome</keyword>
<keyword evidence="6 16" id="KW-0031">Aminopeptidase</keyword>
<reference evidence="16 17" key="1">
    <citation type="journal article" date="2013" name="Stand. Genomic Sci.">
        <title>Genomic Encyclopedia of Type Strains, Phase I: The one thousand microbial genomes (KMG-I) project.</title>
        <authorList>
            <person name="Kyrpides N.C."/>
            <person name="Woyke T."/>
            <person name="Eisen J.A."/>
            <person name="Garrity G."/>
            <person name="Lilburn T.G."/>
            <person name="Beck B.J."/>
            <person name="Whitman W.B."/>
            <person name="Hugenholtz P."/>
            <person name="Klenk H.P."/>
        </authorList>
    </citation>
    <scope>NUCLEOTIDE SEQUENCE [LARGE SCALE GENOMIC DNA]</scope>
    <source>
        <strain evidence="16 17">DSM 45044</strain>
    </source>
</reference>
<evidence type="ECO:0000256" key="13">
    <source>
        <dbReference type="ARBA" id="ARBA00031533"/>
    </source>
</evidence>
<evidence type="ECO:0000256" key="6">
    <source>
        <dbReference type="ARBA" id="ARBA00022438"/>
    </source>
</evidence>
<keyword evidence="8" id="KW-0479">Metal-binding</keyword>
<dbReference type="Pfam" id="PF11838">
    <property type="entry name" value="ERAP1_C"/>
    <property type="match status" value="1"/>
</dbReference>
<comment type="caution">
    <text evidence="16">The sequence shown here is derived from an EMBL/GenBank/DDBJ whole genome shotgun (WGS) entry which is preliminary data.</text>
</comment>
<comment type="catalytic activity">
    <reaction evidence="1">
        <text>Release of an N-terminal amino acid, Xaa-|-Yaa- from a peptide, amide or arylamide. Xaa is preferably Ala, but may be most amino acids including Pro (slow action). When a terminal hydrophobic residue is followed by a prolyl residue, the two may be released as an intact Xaa-Pro dipeptide.</text>
        <dbReference type="EC" id="3.4.11.2"/>
    </reaction>
</comment>
<dbReference type="Proteomes" id="UP000321617">
    <property type="component" value="Unassembled WGS sequence"/>
</dbReference>
<accession>A0A562VG69</accession>
<dbReference type="CDD" id="cd09602">
    <property type="entry name" value="M1_APN"/>
    <property type="match status" value="1"/>
</dbReference>
<dbReference type="GO" id="GO:0005737">
    <property type="term" value="C:cytoplasm"/>
    <property type="evidence" value="ECO:0007669"/>
    <property type="project" value="TreeGrafter"/>
</dbReference>
<dbReference type="InterPro" id="IPR042097">
    <property type="entry name" value="Aminopeptidase_N-like_N_sf"/>
</dbReference>
<dbReference type="InterPro" id="IPR024571">
    <property type="entry name" value="ERAP1-like_C_dom"/>
</dbReference>
<dbReference type="SUPFAM" id="SSF55486">
    <property type="entry name" value="Metalloproteases ('zincins'), catalytic domain"/>
    <property type="match status" value="1"/>
</dbReference>
<sequence>MPSLSHDDAVARRRLIDVVSYDVDLDLDRGGEVFGSTVSIRFTCHSPGEATFVEVAPHRLHRVVLNGVELPVSALADGRFPLPDLAADNELSVTADMEYSRSGEGLHRFTDPEDGRVYTYMMGFLDMASRVFACFEQPDLKAPYRLTVTAPSDWTVIGNESGERVAQGRWSFKETRPLATYFVTLVAGPYHSLYREHDGVRFGLHARQTYREALDTDADELFDVTFGCWDRLHELYGVRYPFGESYDQCFVPEFNAGAMENPGCVTFRDEAFMYRSQVTETRRQSRAVTIAHEMAHMWFGDLVTMRWWDDLWLNESFADCMGVRAAVEGTRFTGARAADVIEAGWGYAADQRPSTHPVAGTVAESGAALSNFDGISYAKGGAVLNQLAAWVGDEAFFAGLRDYFSRHRFGNASLDDLMDCLAAASGRDLADWSRRWLRTTGPNTLRVEVESDGAVYTAAAVIQTAPPEHPTSRPHRVRLGLYRGEGDVTTRFHEVTVDVDGDRTELPQLVGVPVADLLVPNDDDLTYAKVRLDAASLAALPTLMAGIESPETRALLWSTLTDMVRDGELPVMRYLDVLAAVAPTESSIAALDLQFGFARRSAVDCYLPREQRSAGLHRLREIATGLRESAVPGGDVQLSAFRLEADTVDDDAGVAWLRAVLAGEDVPVGLDVDAELRWAILTRLSVLGAAGEADVVAELERDPSSEGRKHAATCRAAFPTAEAKAAAWQEVQYASGRSNHELRAVAKGFWWPEQADLTAEYVSRYFTDTPDGIGKRMPWEIMHLARELFPVHAASVETVAAAERMLDRELDPQLRRVVVDCLDDLRRAIRVAGRQSADTIGR</sequence>
<comment type="cofactor">
    <cofactor evidence="2">
        <name>Zn(2+)</name>
        <dbReference type="ChEBI" id="CHEBI:29105"/>
    </cofactor>
</comment>
<gene>
    <name evidence="16" type="ORF">LX16_0143</name>
</gene>
<dbReference type="Pfam" id="PF01433">
    <property type="entry name" value="Peptidase_M1"/>
    <property type="match status" value="1"/>
</dbReference>
<evidence type="ECO:0000256" key="12">
    <source>
        <dbReference type="ARBA" id="ARBA00029811"/>
    </source>
</evidence>
<protein>
    <recommendedName>
        <fullName evidence="5">Aminopeptidase N</fullName>
        <ecNumber evidence="4">3.4.11.2</ecNumber>
    </recommendedName>
    <alternativeName>
        <fullName evidence="12">Alanine aminopeptidase</fullName>
    </alternativeName>
    <alternativeName>
        <fullName evidence="13">Lysyl aminopeptidase</fullName>
    </alternativeName>
</protein>
<keyword evidence="11" id="KW-0482">Metalloprotease</keyword>
<dbReference type="AlphaFoldDB" id="A0A562VG69"/>
<dbReference type="OrthoDB" id="100605at2"/>
<evidence type="ECO:0000256" key="3">
    <source>
        <dbReference type="ARBA" id="ARBA00010136"/>
    </source>
</evidence>
<evidence type="ECO:0000256" key="10">
    <source>
        <dbReference type="ARBA" id="ARBA00022833"/>
    </source>
</evidence>
<dbReference type="NCBIfam" id="TIGR02412">
    <property type="entry name" value="pepN_strep_liv"/>
    <property type="match status" value="1"/>
</dbReference>
<dbReference type="PANTHER" id="PTHR11533">
    <property type="entry name" value="PROTEASE M1 ZINC METALLOPROTEASE"/>
    <property type="match status" value="1"/>
</dbReference>
<feature type="domain" description="ERAP1-like C-terminal" evidence="15">
    <location>
        <begin position="518"/>
        <end position="827"/>
    </location>
</feature>
<keyword evidence="9" id="KW-0378">Hydrolase</keyword>
<dbReference type="GO" id="GO:0016020">
    <property type="term" value="C:membrane"/>
    <property type="evidence" value="ECO:0007669"/>
    <property type="project" value="TreeGrafter"/>
</dbReference>
<dbReference type="RefSeq" id="WP_147131502.1">
    <property type="nucleotide sequence ID" value="NZ_BAABIJ010000010.1"/>
</dbReference>
<keyword evidence="10" id="KW-0862">Zinc</keyword>
<evidence type="ECO:0000256" key="11">
    <source>
        <dbReference type="ARBA" id="ARBA00023049"/>
    </source>
</evidence>
<dbReference type="GO" id="GO:0005615">
    <property type="term" value="C:extracellular space"/>
    <property type="evidence" value="ECO:0007669"/>
    <property type="project" value="TreeGrafter"/>
</dbReference>
<dbReference type="InterPro" id="IPR027268">
    <property type="entry name" value="Peptidase_M4/M1_CTD_sf"/>
</dbReference>
<name>A0A562VG69_9ACTN</name>
<dbReference type="GO" id="GO:0006508">
    <property type="term" value="P:proteolysis"/>
    <property type="evidence" value="ECO:0007669"/>
    <property type="project" value="UniProtKB-KW"/>
</dbReference>
<evidence type="ECO:0000256" key="7">
    <source>
        <dbReference type="ARBA" id="ARBA00022670"/>
    </source>
</evidence>
<evidence type="ECO:0000313" key="17">
    <source>
        <dbReference type="Proteomes" id="UP000321617"/>
    </source>
</evidence>
<dbReference type="GO" id="GO:0070006">
    <property type="term" value="F:metalloaminopeptidase activity"/>
    <property type="evidence" value="ECO:0007669"/>
    <property type="project" value="TreeGrafter"/>
</dbReference>
<evidence type="ECO:0000256" key="9">
    <source>
        <dbReference type="ARBA" id="ARBA00022801"/>
    </source>
</evidence>
<evidence type="ECO:0000259" key="14">
    <source>
        <dbReference type="Pfam" id="PF01433"/>
    </source>
</evidence>
<evidence type="ECO:0000256" key="5">
    <source>
        <dbReference type="ARBA" id="ARBA00015611"/>
    </source>
</evidence>
<dbReference type="InterPro" id="IPR001930">
    <property type="entry name" value="Peptidase_M1"/>
</dbReference>
<evidence type="ECO:0000313" key="16">
    <source>
        <dbReference type="EMBL" id="TWJ16892.1"/>
    </source>
</evidence>
<dbReference type="GO" id="GO:0008270">
    <property type="term" value="F:zinc ion binding"/>
    <property type="evidence" value="ECO:0007669"/>
    <property type="project" value="InterPro"/>
</dbReference>
<dbReference type="SUPFAM" id="SSF63737">
    <property type="entry name" value="Leukotriene A4 hydrolase N-terminal domain"/>
    <property type="match status" value="1"/>
</dbReference>
<evidence type="ECO:0000259" key="15">
    <source>
        <dbReference type="Pfam" id="PF11838"/>
    </source>
</evidence>
<organism evidence="16 17">
    <name type="scientific">Stackebrandtia albiflava</name>
    <dbReference type="NCBI Taxonomy" id="406432"/>
    <lineage>
        <taxon>Bacteria</taxon>
        <taxon>Bacillati</taxon>
        <taxon>Actinomycetota</taxon>
        <taxon>Actinomycetes</taxon>
        <taxon>Glycomycetales</taxon>
        <taxon>Glycomycetaceae</taxon>
        <taxon>Stackebrandtia</taxon>
    </lineage>
</organism>
<feature type="domain" description="Peptidase M1 membrane alanine aminopeptidase" evidence="14">
    <location>
        <begin position="224"/>
        <end position="436"/>
    </location>
</feature>
<dbReference type="GO" id="GO:0043171">
    <property type="term" value="P:peptide catabolic process"/>
    <property type="evidence" value="ECO:0007669"/>
    <property type="project" value="TreeGrafter"/>
</dbReference>
<keyword evidence="7" id="KW-0645">Protease</keyword>
<comment type="similarity">
    <text evidence="3">Belongs to the peptidase M1 family.</text>
</comment>
<evidence type="ECO:0000256" key="8">
    <source>
        <dbReference type="ARBA" id="ARBA00022723"/>
    </source>
</evidence>
<evidence type="ECO:0000256" key="1">
    <source>
        <dbReference type="ARBA" id="ARBA00000098"/>
    </source>
</evidence>